<gene>
    <name evidence="2" type="ORF">NCTC12126_02531</name>
</gene>
<protein>
    <submittedName>
        <fullName evidence="2">Na/Pi-cotransporter</fullName>
    </submittedName>
</protein>
<dbReference type="InterPro" id="IPR038078">
    <property type="entry name" value="PhoU-like_sf"/>
</dbReference>
<dbReference type="SUPFAM" id="SSF109755">
    <property type="entry name" value="PhoU-like"/>
    <property type="match status" value="1"/>
</dbReference>
<dbReference type="Gene3D" id="1.20.58.220">
    <property type="entry name" value="Phosphate transport system protein phou homolog 2, domain 2"/>
    <property type="match status" value="1"/>
</dbReference>
<evidence type="ECO:0000256" key="1">
    <source>
        <dbReference type="ARBA" id="ARBA00022592"/>
    </source>
</evidence>
<proteinExistence type="predicted"/>
<keyword evidence="1" id="KW-0813">Transport</keyword>
<evidence type="ECO:0000313" key="3">
    <source>
        <dbReference type="Proteomes" id="UP000351155"/>
    </source>
</evidence>
<dbReference type="AlphaFoldDB" id="A0A484XSA2"/>
<accession>A0A484XSA2</accession>
<keyword evidence="1" id="KW-0592">Phosphate transport</keyword>
<dbReference type="EMBL" id="CAADIW010000022">
    <property type="protein sequence ID" value="VFS26821.1"/>
    <property type="molecule type" value="Genomic_DNA"/>
</dbReference>
<sequence length="254" mass="29180">MVPFAAPMARFCERLIRDEPELDARLKPKHLDTSVLDTPALAIANAARETLRMGDAMETMLEGLQKVMHGEPREEKELRKLADDINVLYTAIKLYLARIPQDELAEEESRRWAEIIEMSLNLEQASDIVERMGSEIADKSLAARRAFSVEGLKELEALHEQLVSNLKLALSVFFSSDVPSARRLRRNKHRFRILNRRYSHAHVERLHQQNVQSIETSSLHLGLLGDMKRLNSLFCAVAYSVMEQPDEDDERDEY</sequence>
<dbReference type="Proteomes" id="UP000351155">
    <property type="component" value="Unassembled WGS sequence"/>
</dbReference>
<dbReference type="GO" id="GO:0006817">
    <property type="term" value="P:phosphate ion transport"/>
    <property type="evidence" value="ECO:0007669"/>
    <property type="project" value="UniProtKB-KW"/>
</dbReference>
<reference evidence="2 3" key="1">
    <citation type="submission" date="2019-03" db="EMBL/GenBank/DDBJ databases">
        <authorList>
            <consortium name="Pathogen Informatics"/>
        </authorList>
    </citation>
    <scope>NUCLEOTIDE SEQUENCE [LARGE SCALE GENOMIC DNA]</scope>
    <source>
        <strain evidence="2 3">NCTC12126</strain>
    </source>
</reference>
<organism evidence="2 3">
    <name type="scientific">Enterobacter cancerogenus</name>
    <dbReference type="NCBI Taxonomy" id="69218"/>
    <lineage>
        <taxon>Bacteria</taxon>
        <taxon>Pseudomonadati</taxon>
        <taxon>Pseudomonadota</taxon>
        <taxon>Gammaproteobacteria</taxon>
        <taxon>Enterobacterales</taxon>
        <taxon>Enterobacteriaceae</taxon>
        <taxon>Enterobacter</taxon>
        <taxon>Enterobacter cloacae complex</taxon>
    </lineage>
</organism>
<evidence type="ECO:0000313" key="2">
    <source>
        <dbReference type="EMBL" id="VFS26821.1"/>
    </source>
</evidence>
<name>A0A484XSA2_9ENTR</name>